<keyword evidence="6" id="KW-0597">Phosphoprotein</keyword>
<dbReference type="Pfam" id="PF02770">
    <property type="entry name" value="Acyl-CoA_dh_M"/>
    <property type="match status" value="1"/>
</dbReference>
<dbReference type="GO" id="GO:0003853">
    <property type="term" value="F:short-chain 2-methyl fatty acyl-CoA dehydrogenase activity"/>
    <property type="evidence" value="ECO:0007669"/>
    <property type="project" value="UniProtKB-EC"/>
</dbReference>
<dbReference type="CDD" id="cd01158">
    <property type="entry name" value="SCAD_SBCAD"/>
    <property type="match status" value="1"/>
</dbReference>
<evidence type="ECO:0000256" key="4">
    <source>
        <dbReference type="ARBA" id="ARBA00009347"/>
    </source>
</evidence>
<dbReference type="Pfam" id="PF02771">
    <property type="entry name" value="Acyl-CoA_dh_N"/>
    <property type="match status" value="1"/>
</dbReference>
<name>A0A1Q3EZA1_CULTA</name>
<dbReference type="Gene3D" id="1.20.140.10">
    <property type="entry name" value="Butyryl-CoA Dehydrogenase, subunit A, domain 3"/>
    <property type="match status" value="1"/>
</dbReference>
<evidence type="ECO:0000256" key="6">
    <source>
        <dbReference type="ARBA" id="ARBA00022553"/>
    </source>
</evidence>
<dbReference type="PANTHER" id="PTHR43884">
    <property type="entry name" value="ACYL-COA DEHYDROGENASE"/>
    <property type="match status" value="1"/>
</dbReference>
<dbReference type="InterPro" id="IPR006091">
    <property type="entry name" value="Acyl-CoA_Oxase/DH_mid-dom"/>
</dbReference>
<comment type="catalytic activity">
    <reaction evidence="24">
        <text>hexanoyl-CoA + oxidized [electron-transfer flavoprotein] + H(+) = (2E)-hexenoyl-CoA + reduced [electron-transfer flavoprotein]</text>
        <dbReference type="Rhea" id="RHEA:43464"/>
        <dbReference type="Rhea" id="RHEA-COMP:10685"/>
        <dbReference type="Rhea" id="RHEA-COMP:10686"/>
        <dbReference type="ChEBI" id="CHEBI:15378"/>
        <dbReference type="ChEBI" id="CHEBI:57692"/>
        <dbReference type="ChEBI" id="CHEBI:58307"/>
        <dbReference type="ChEBI" id="CHEBI:62077"/>
        <dbReference type="ChEBI" id="CHEBI:62620"/>
    </reaction>
    <physiologicalReaction direction="left-to-right" evidence="24">
        <dbReference type="Rhea" id="RHEA:43465"/>
    </physiologicalReaction>
</comment>
<comment type="catalytic activity">
    <reaction evidence="23">
        <text>butanoyl-CoA + oxidized [electron-transfer flavoprotein] + H(+) = (2E)-butenoyl-CoA + reduced [electron-transfer flavoprotein]</text>
        <dbReference type="Rhea" id="RHEA:24004"/>
        <dbReference type="Rhea" id="RHEA-COMP:10685"/>
        <dbReference type="Rhea" id="RHEA-COMP:10686"/>
        <dbReference type="ChEBI" id="CHEBI:15378"/>
        <dbReference type="ChEBI" id="CHEBI:57332"/>
        <dbReference type="ChEBI" id="CHEBI:57371"/>
        <dbReference type="ChEBI" id="CHEBI:57692"/>
        <dbReference type="ChEBI" id="CHEBI:58307"/>
    </reaction>
    <physiologicalReaction direction="left-to-right" evidence="23">
        <dbReference type="Rhea" id="RHEA:24005"/>
    </physiologicalReaction>
</comment>
<evidence type="ECO:0000256" key="3">
    <source>
        <dbReference type="ARBA" id="ARBA00005198"/>
    </source>
</evidence>
<feature type="domain" description="Acyl-CoA oxidase/dehydrogenase middle" evidence="29">
    <location>
        <begin position="163"/>
        <end position="258"/>
    </location>
</feature>
<dbReference type="SUPFAM" id="SSF47203">
    <property type="entry name" value="Acyl-CoA dehydrogenase C-terminal domain-like"/>
    <property type="match status" value="1"/>
</dbReference>
<evidence type="ECO:0000256" key="7">
    <source>
        <dbReference type="ARBA" id="ARBA00022630"/>
    </source>
</evidence>
<dbReference type="InterPro" id="IPR009075">
    <property type="entry name" value="AcylCo_DH/oxidase_C"/>
</dbReference>
<evidence type="ECO:0000256" key="14">
    <source>
        <dbReference type="ARBA" id="ARBA00023128"/>
    </source>
</evidence>
<dbReference type="GO" id="GO:0005759">
    <property type="term" value="C:mitochondrial matrix"/>
    <property type="evidence" value="ECO:0007669"/>
    <property type="project" value="UniProtKB-SubCell"/>
</dbReference>
<dbReference type="Gene3D" id="2.40.110.10">
    <property type="entry name" value="Butyryl-CoA Dehydrogenase, subunit A, domain 2"/>
    <property type="match status" value="1"/>
</dbReference>
<evidence type="ECO:0000256" key="8">
    <source>
        <dbReference type="ARBA" id="ARBA00022827"/>
    </source>
</evidence>
<accession>A0A1Q3EZA1</accession>
<evidence type="ECO:0000256" key="27">
    <source>
        <dbReference type="RuleBase" id="RU362125"/>
    </source>
</evidence>
<evidence type="ECO:0000256" key="23">
    <source>
        <dbReference type="ARBA" id="ARBA00049096"/>
    </source>
</evidence>
<dbReference type="GO" id="GO:0046395">
    <property type="term" value="P:carboxylic acid catabolic process"/>
    <property type="evidence" value="ECO:0007669"/>
    <property type="project" value="UniProtKB-ARBA"/>
</dbReference>
<dbReference type="GO" id="GO:0006631">
    <property type="term" value="P:fatty acid metabolic process"/>
    <property type="evidence" value="ECO:0007669"/>
    <property type="project" value="UniProtKB-KW"/>
</dbReference>
<evidence type="ECO:0000256" key="2">
    <source>
        <dbReference type="ARBA" id="ARBA00004305"/>
    </source>
</evidence>
<dbReference type="Gene3D" id="1.10.540.10">
    <property type="entry name" value="Acyl-CoA dehydrogenase/oxidase, N-terminal domain"/>
    <property type="match status" value="1"/>
</dbReference>
<dbReference type="FunFam" id="2.40.110.10:FF:000001">
    <property type="entry name" value="Acyl-CoA dehydrogenase, mitochondrial"/>
    <property type="match status" value="1"/>
</dbReference>
<comment type="pathway">
    <text evidence="3">Lipid metabolism; mitochondrial fatty acid beta-oxidation.</text>
</comment>
<dbReference type="InterPro" id="IPR037069">
    <property type="entry name" value="AcylCoA_DH/ox_N_sf"/>
</dbReference>
<dbReference type="FunFam" id="1.10.540.10:FF:000012">
    <property type="entry name" value="Acyl-CoA dehydrogenase short/branched chain"/>
    <property type="match status" value="1"/>
</dbReference>
<dbReference type="Pfam" id="PF00441">
    <property type="entry name" value="Acyl-CoA_dh_1"/>
    <property type="match status" value="1"/>
</dbReference>
<dbReference type="EMBL" id="GFDL01014408">
    <property type="protein sequence ID" value="JAV20637.1"/>
    <property type="molecule type" value="Transcribed_RNA"/>
</dbReference>
<dbReference type="InterPro" id="IPR006089">
    <property type="entry name" value="Acyl-CoA_DH_CS"/>
</dbReference>
<comment type="subcellular location">
    <subcellularLocation>
        <location evidence="2">Mitochondrion matrix</location>
    </subcellularLocation>
</comment>
<comment type="catalytic activity">
    <reaction evidence="20">
        <text>2-methylbutanoyl-CoA + oxidized [electron-transfer flavoprotein] + H(+) = (2E)-2-methylbut-2-enoyl-CoA + reduced [electron-transfer flavoprotein]</text>
        <dbReference type="Rhea" id="RHEA:43780"/>
        <dbReference type="Rhea" id="RHEA-COMP:10685"/>
        <dbReference type="Rhea" id="RHEA-COMP:10686"/>
        <dbReference type="ChEBI" id="CHEBI:15378"/>
        <dbReference type="ChEBI" id="CHEBI:57336"/>
        <dbReference type="ChEBI" id="CHEBI:57337"/>
        <dbReference type="ChEBI" id="CHEBI:57692"/>
        <dbReference type="ChEBI" id="CHEBI:58307"/>
        <dbReference type="EC" id="1.3.8.5"/>
    </reaction>
    <physiologicalReaction direction="left-to-right" evidence="20">
        <dbReference type="Rhea" id="RHEA:43781"/>
    </physiologicalReaction>
</comment>
<dbReference type="InterPro" id="IPR046373">
    <property type="entry name" value="Acyl-CoA_Oxase/DH_mid-dom_sf"/>
</dbReference>
<reference evidence="31" key="1">
    <citation type="submission" date="2017-01" db="EMBL/GenBank/DDBJ databases">
        <title>A deep insight into the sialotranscriptome of adult male and female Cluex tarsalis mosquitoes.</title>
        <authorList>
            <person name="Ribeiro J.M."/>
            <person name="Moreira F."/>
            <person name="Bernard K.A."/>
            <person name="Calvo E."/>
        </authorList>
    </citation>
    <scope>NUCLEOTIDE SEQUENCE</scope>
    <source>
        <strain evidence="31">Kern County</strain>
        <tissue evidence="31">Salivary glands</tissue>
    </source>
</reference>
<evidence type="ECO:0000256" key="22">
    <source>
        <dbReference type="ARBA" id="ARBA00048592"/>
    </source>
</evidence>
<comment type="pathway">
    <text evidence="15">Amino-acid degradation; L-isoleucine degradation.</text>
</comment>
<evidence type="ECO:0000256" key="18">
    <source>
        <dbReference type="ARBA" id="ARBA00041537"/>
    </source>
</evidence>
<comment type="cofactor">
    <cofactor evidence="1 27">
        <name>FAD</name>
        <dbReference type="ChEBI" id="CHEBI:57692"/>
    </cofactor>
</comment>
<dbReference type="FunFam" id="1.20.140.10:FF:000002">
    <property type="entry name" value="Acyl-CoA dehydrogenase short/branched chain"/>
    <property type="match status" value="1"/>
</dbReference>
<evidence type="ECO:0000259" key="30">
    <source>
        <dbReference type="Pfam" id="PF02771"/>
    </source>
</evidence>
<dbReference type="AlphaFoldDB" id="A0A1Q3EZA1"/>
<evidence type="ECO:0000256" key="26">
    <source>
        <dbReference type="ARBA" id="ARBA00051903"/>
    </source>
</evidence>
<feature type="domain" description="Acyl-CoA dehydrogenase/oxidase N-terminal" evidence="30">
    <location>
        <begin position="48"/>
        <end position="158"/>
    </location>
</feature>
<keyword evidence="7 27" id="KW-0285">Flavoprotein</keyword>
<evidence type="ECO:0000259" key="28">
    <source>
        <dbReference type="Pfam" id="PF00441"/>
    </source>
</evidence>
<evidence type="ECO:0000256" key="19">
    <source>
        <dbReference type="ARBA" id="ARBA00042821"/>
    </source>
</evidence>
<evidence type="ECO:0000256" key="1">
    <source>
        <dbReference type="ARBA" id="ARBA00001974"/>
    </source>
</evidence>
<comment type="similarity">
    <text evidence="4 27">Belongs to the acyl-CoA dehydrogenase family.</text>
</comment>
<proteinExistence type="inferred from homology"/>
<protein>
    <recommendedName>
        <fullName evidence="17">Short/branched chain specific acyl-CoA dehydrogenase, mitochondrial</fullName>
        <ecNumber evidence="16">1.3.8.5</ecNumber>
    </recommendedName>
    <alternativeName>
        <fullName evidence="19">2-methyl branched chain acyl-CoA dehydrogenase</fullName>
    </alternativeName>
    <alternativeName>
        <fullName evidence="18">2-methylbutyryl-coenzyme A dehydrogenase</fullName>
    </alternativeName>
</protein>
<dbReference type="InterPro" id="IPR009100">
    <property type="entry name" value="AcylCoA_DH/oxidase_NM_dom_sf"/>
</dbReference>
<dbReference type="GO" id="GO:0050660">
    <property type="term" value="F:flavin adenine dinucleotide binding"/>
    <property type="evidence" value="ECO:0007669"/>
    <property type="project" value="InterPro"/>
</dbReference>
<dbReference type="PROSITE" id="PS00073">
    <property type="entry name" value="ACYL_COA_DH_2"/>
    <property type="match status" value="1"/>
</dbReference>
<feature type="domain" description="Acyl-CoA dehydrogenase/oxidase C-terminal" evidence="28">
    <location>
        <begin position="270"/>
        <end position="418"/>
    </location>
</feature>
<dbReference type="PROSITE" id="PS00072">
    <property type="entry name" value="ACYL_COA_DH_1"/>
    <property type="match status" value="1"/>
</dbReference>
<keyword evidence="11" id="KW-0007">Acetylation</keyword>
<comment type="catalytic activity">
    <reaction evidence="25">
        <text>(2S)-2-methylbutanoyl-CoA + oxidized [electron-transfer flavoprotein] + H(+) = (2E)-2-methylbut-2-enoyl-CoA + reduced [electron-transfer flavoprotein]</text>
        <dbReference type="Rhea" id="RHEA:48256"/>
        <dbReference type="Rhea" id="RHEA-COMP:10685"/>
        <dbReference type="Rhea" id="RHEA-COMP:10686"/>
        <dbReference type="ChEBI" id="CHEBI:15378"/>
        <dbReference type="ChEBI" id="CHEBI:57337"/>
        <dbReference type="ChEBI" id="CHEBI:57692"/>
        <dbReference type="ChEBI" id="CHEBI:58307"/>
        <dbReference type="ChEBI" id="CHEBI:88166"/>
    </reaction>
    <physiologicalReaction direction="left-to-right" evidence="25">
        <dbReference type="Rhea" id="RHEA:48257"/>
    </physiologicalReaction>
</comment>
<sequence length="424" mass="46371">MMQSVLRNTVLRAASAVSRKNLVQPAAKFSSSSFGTAQGATGPLTFLSEDELMMKETVAKLAQEQILPLVKKMDEEHQFDPSVIKAVFDNGLMGVEVGEEYGGSGCNFMTMMLVVEELSKVDPAVAAFVDIHNTLVNSLMIKLGTEEQKKKYLPKLCSEYSGSFALSEPSAGSDAFSLKTTAKKDGNHYILNGSKMWISNSDMSGVFLIMANANPSAGYRGITTFIVERDMEGFTVGKRENKLGICASGTCQLHLDNVRVPEENILGEFGKGYQYAAGFLNEGRIGIGAQMIGCAQGCLDATIPYLLERKQFGSDIYSFQSMQHQVATIATEIEAARLLVYNAARLQEAKVPFLKQAAMAKLYASEVAQRATVKCIDWMGGVGFTKDFPQEKFYRDCKIGAIYEGTSNMQLSTIAKVMKKEYQS</sequence>
<dbReference type="InterPro" id="IPR013786">
    <property type="entry name" value="AcylCoA_DH/ox_N"/>
</dbReference>
<keyword evidence="12 27" id="KW-0560">Oxidoreductase</keyword>
<comment type="subunit">
    <text evidence="5">Homotetramer.</text>
</comment>
<comment type="catalytic activity">
    <reaction evidence="21">
        <text>valproyl-CoA + oxidized [electron-transfer flavoprotein] + H(+) = (2E)-2-propylpent-2-enoyl-CoA + reduced [electron-transfer flavoprotein]</text>
        <dbReference type="Rhea" id="RHEA:65344"/>
        <dbReference type="Rhea" id="RHEA-COMP:10685"/>
        <dbReference type="Rhea" id="RHEA-COMP:10686"/>
        <dbReference type="ChEBI" id="CHEBI:15378"/>
        <dbReference type="ChEBI" id="CHEBI:57692"/>
        <dbReference type="ChEBI" id="CHEBI:58307"/>
        <dbReference type="ChEBI" id="CHEBI:156457"/>
        <dbReference type="ChEBI" id="CHEBI:156458"/>
    </reaction>
    <physiologicalReaction direction="left-to-right" evidence="21">
        <dbReference type="Rhea" id="RHEA:65345"/>
    </physiologicalReaction>
</comment>
<evidence type="ECO:0000256" key="15">
    <source>
        <dbReference type="ARBA" id="ARBA00037895"/>
    </source>
</evidence>
<evidence type="ECO:0000256" key="11">
    <source>
        <dbReference type="ARBA" id="ARBA00022990"/>
    </source>
</evidence>
<evidence type="ECO:0000256" key="21">
    <source>
        <dbReference type="ARBA" id="ARBA00048307"/>
    </source>
</evidence>
<keyword evidence="13" id="KW-0443">Lipid metabolism</keyword>
<dbReference type="EC" id="1.3.8.5" evidence="16"/>
<keyword evidence="9" id="KW-0276">Fatty acid metabolism</keyword>
<evidence type="ECO:0000256" key="10">
    <source>
        <dbReference type="ARBA" id="ARBA00022946"/>
    </source>
</evidence>
<evidence type="ECO:0000256" key="13">
    <source>
        <dbReference type="ARBA" id="ARBA00023098"/>
    </source>
</evidence>
<comment type="catalytic activity">
    <reaction evidence="26">
        <text>2-methylpropanoyl-CoA + oxidized [electron-transfer flavoprotein] + H(+) = 2-methylpropenoyl-CoA + reduced [electron-transfer flavoprotein]</text>
        <dbReference type="Rhea" id="RHEA:44180"/>
        <dbReference type="Rhea" id="RHEA-COMP:10685"/>
        <dbReference type="Rhea" id="RHEA-COMP:10686"/>
        <dbReference type="ChEBI" id="CHEBI:15378"/>
        <dbReference type="ChEBI" id="CHEBI:57338"/>
        <dbReference type="ChEBI" id="CHEBI:57692"/>
        <dbReference type="ChEBI" id="CHEBI:58307"/>
        <dbReference type="ChEBI" id="CHEBI:62500"/>
    </reaction>
    <physiologicalReaction direction="left-to-right" evidence="26">
        <dbReference type="Rhea" id="RHEA:44181"/>
    </physiologicalReaction>
</comment>
<dbReference type="SUPFAM" id="SSF56645">
    <property type="entry name" value="Acyl-CoA dehydrogenase NM domain-like"/>
    <property type="match status" value="1"/>
</dbReference>
<dbReference type="PANTHER" id="PTHR43884:SF1">
    <property type="entry name" value="SHORT_BRANCHED CHAIN SPECIFIC ACYL-COA DEHYDROGENASE, MITOCHONDRIAL"/>
    <property type="match status" value="1"/>
</dbReference>
<evidence type="ECO:0000256" key="16">
    <source>
        <dbReference type="ARBA" id="ARBA00039036"/>
    </source>
</evidence>
<evidence type="ECO:0000256" key="12">
    <source>
        <dbReference type="ARBA" id="ARBA00023002"/>
    </source>
</evidence>
<evidence type="ECO:0000256" key="5">
    <source>
        <dbReference type="ARBA" id="ARBA00011881"/>
    </source>
</evidence>
<evidence type="ECO:0000313" key="31">
    <source>
        <dbReference type="EMBL" id="JAV20637.1"/>
    </source>
</evidence>
<evidence type="ECO:0000256" key="20">
    <source>
        <dbReference type="ARBA" id="ARBA00048235"/>
    </source>
</evidence>
<evidence type="ECO:0000259" key="29">
    <source>
        <dbReference type="Pfam" id="PF02770"/>
    </source>
</evidence>
<keyword evidence="10" id="KW-0809">Transit peptide</keyword>
<organism evidence="31">
    <name type="scientific">Culex tarsalis</name>
    <name type="common">Encephalitis mosquito</name>
    <dbReference type="NCBI Taxonomy" id="7177"/>
    <lineage>
        <taxon>Eukaryota</taxon>
        <taxon>Metazoa</taxon>
        <taxon>Ecdysozoa</taxon>
        <taxon>Arthropoda</taxon>
        <taxon>Hexapoda</taxon>
        <taxon>Insecta</taxon>
        <taxon>Pterygota</taxon>
        <taxon>Neoptera</taxon>
        <taxon>Endopterygota</taxon>
        <taxon>Diptera</taxon>
        <taxon>Nematocera</taxon>
        <taxon>Culicoidea</taxon>
        <taxon>Culicidae</taxon>
        <taxon>Culicinae</taxon>
        <taxon>Culicini</taxon>
        <taxon>Culex</taxon>
        <taxon>Culex</taxon>
    </lineage>
</organism>
<evidence type="ECO:0000256" key="25">
    <source>
        <dbReference type="ARBA" id="ARBA00049552"/>
    </source>
</evidence>
<dbReference type="InterPro" id="IPR036250">
    <property type="entry name" value="AcylCo_DH-like_C"/>
</dbReference>
<keyword evidence="8 27" id="KW-0274">FAD</keyword>
<evidence type="ECO:0000256" key="24">
    <source>
        <dbReference type="ARBA" id="ARBA00049192"/>
    </source>
</evidence>
<evidence type="ECO:0000256" key="17">
    <source>
        <dbReference type="ARBA" id="ARBA00039850"/>
    </source>
</evidence>
<keyword evidence="14" id="KW-0496">Mitochondrion</keyword>
<evidence type="ECO:0000256" key="9">
    <source>
        <dbReference type="ARBA" id="ARBA00022832"/>
    </source>
</evidence>
<comment type="catalytic activity">
    <reaction evidence="22">
        <text>(2R)-2-methylbutanoyl-CoA + oxidized [electron-transfer flavoprotein] + H(+) = ethylacryloyl-CoA + reduced [electron-transfer flavoprotein]</text>
        <dbReference type="Rhea" id="RHEA:65296"/>
        <dbReference type="Rhea" id="RHEA-COMP:10685"/>
        <dbReference type="Rhea" id="RHEA-COMP:10686"/>
        <dbReference type="ChEBI" id="CHEBI:15378"/>
        <dbReference type="ChEBI" id="CHEBI:57692"/>
        <dbReference type="ChEBI" id="CHEBI:58307"/>
        <dbReference type="ChEBI" id="CHEBI:156439"/>
        <dbReference type="ChEBI" id="CHEBI:156440"/>
    </reaction>
    <physiologicalReaction direction="left-to-right" evidence="22">
        <dbReference type="Rhea" id="RHEA:65297"/>
    </physiologicalReaction>
</comment>